<dbReference type="RefSeq" id="WP_135461309.1">
    <property type="nucleotide sequence ID" value="NZ_SRLC01000001.1"/>
</dbReference>
<evidence type="ECO:0000313" key="1">
    <source>
        <dbReference type="EMBL" id="TGE24084.1"/>
    </source>
</evidence>
<dbReference type="OrthoDB" id="886955at2"/>
<proteinExistence type="predicted"/>
<evidence type="ECO:0000313" key="2">
    <source>
        <dbReference type="Proteomes" id="UP000297549"/>
    </source>
</evidence>
<gene>
    <name evidence="1" type="ORF">E5K00_02395</name>
</gene>
<dbReference type="Proteomes" id="UP000297549">
    <property type="component" value="Unassembled WGS sequence"/>
</dbReference>
<accession>A0A4Z0Q3C0</accession>
<name>A0A4Z0Q3C0_9BACT</name>
<sequence>MLYVDLDSFFEIEVASALHKQQLLEAIAAGLEAPNTTFEEEGNVYRIIIRFTDNHVKIWDTIMGAPENKQVPYTTTLEAFSKLLKEYVIRR</sequence>
<protein>
    <submittedName>
        <fullName evidence="1">Uncharacterized protein</fullName>
    </submittedName>
</protein>
<comment type="caution">
    <text evidence="1">The sequence shown here is derived from an EMBL/GenBank/DDBJ whole genome shotgun (WGS) entry which is preliminary data.</text>
</comment>
<dbReference type="AlphaFoldDB" id="A0A4Z0Q3C0"/>
<organism evidence="1 2">
    <name type="scientific">Hymenobacter aquaticus</name>
    <dbReference type="NCBI Taxonomy" id="1867101"/>
    <lineage>
        <taxon>Bacteria</taxon>
        <taxon>Pseudomonadati</taxon>
        <taxon>Bacteroidota</taxon>
        <taxon>Cytophagia</taxon>
        <taxon>Cytophagales</taxon>
        <taxon>Hymenobacteraceae</taxon>
        <taxon>Hymenobacter</taxon>
    </lineage>
</organism>
<dbReference type="EMBL" id="SRLC01000001">
    <property type="protein sequence ID" value="TGE24084.1"/>
    <property type="molecule type" value="Genomic_DNA"/>
</dbReference>
<keyword evidence="2" id="KW-1185">Reference proteome</keyword>
<reference evidence="1 2" key="1">
    <citation type="submission" date="2019-04" db="EMBL/GenBank/DDBJ databases">
        <authorList>
            <person name="Feng G."/>
            <person name="Zhang J."/>
            <person name="Zhu H."/>
        </authorList>
    </citation>
    <scope>NUCLEOTIDE SEQUENCE [LARGE SCALE GENOMIC DNA]</scope>
    <source>
        <strain evidence="1 2">JCM 31653</strain>
    </source>
</reference>